<organism evidence="2 3">
    <name type="scientific">Roridomyces roridus</name>
    <dbReference type="NCBI Taxonomy" id="1738132"/>
    <lineage>
        <taxon>Eukaryota</taxon>
        <taxon>Fungi</taxon>
        <taxon>Dikarya</taxon>
        <taxon>Basidiomycota</taxon>
        <taxon>Agaricomycotina</taxon>
        <taxon>Agaricomycetes</taxon>
        <taxon>Agaricomycetidae</taxon>
        <taxon>Agaricales</taxon>
        <taxon>Marasmiineae</taxon>
        <taxon>Mycenaceae</taxon>
        <taxon>Roridomyces</taxon>
    </lineage>
</organism>
<name>A0AAD7FX99_9AGAR</name>
<evidence type="ECO:0000313" key="3">
    <source>
        <dbReference type="Proteomes" id="UP001221142"/>
    </source>
</evidence>
<dbReference type="SUPFAM" id="SSF81383">
    <property type="entry name" value="F-box domain"/>
    <property type="match status" value="1"/>
</dbReference>
<proteinExistence type="predicted"/>
<dbReference type="InterPro" id="IPR036047">
    <property type="entry name" value="F-box-like_dom_sf"/>
</dbReference>
<evidence type="ECO:0000313" key="2">
    <source>
        <dbReference type="EMBL" id="KAJ7647794.1"/>
    </source>
</evidence>
<reference evidence="2" key="1">
    <citation type="submission" date="2023-03" db="EMBL/GenBank/DDBJ databases">
        <title>Massive genome expansion in bonnet fungi (Mycena s.s.) driven by repeated elements and novel gene families across ecological guilds.</title>
        <authorList>
            <consortium name="Lawrence Berkeley National Laboratory"/>
            <person name="Harder C.B."/>
            <person name="Miyauchi S."/>
            <person name="Viragh M."/>
            <person name="Kuo A."/>
            <person name="Thoen E."/>
            <person name="Andreopoulos B."/>
            <person name="Lu D."/>
            <person name="Skrede I."/>
            <person name="Drula E."/>
            <person name="Henrissat B."/>
            <person name="Morin E."/>
            <person name="Kohler A."/>
            <person name="Barry K."/>
            <person name="LaButti K."/>
            <person name="Morin E."/>
            <person name="Salamov A."/>
            <person name="Lipzen A."/>
            <person name="Mereny Z."/>
            <person name="Hegedus B."/>
            <person name="Baldrian P."/>
            <person name="Stursova M."/>
            <person name="Weitz H."/>
            <person name="Taylor A."/>
            <person name="Grigoriev I.V."/>
            <person name="Nagy L.G."/>
            <person name="Martin F."/>
            <person name="Kauserud H."/>
        </authorList>
    </citation>
    <scope>NUCLEOTIDE SEQUENCE</scope>
    <source>
        <strain evidence="2">9284</strain>
    </source>
</reference>
<protein>
    <recommendedName>
        <fullName evidence="1">F-box domain-containing protein</fullName>
    </recommendedName>
</protein>
<dbReference type="Proteomes" id="UP001221142">
    <property type="component" value="Unassembled WGS sequence"/>
</dbReference>
<dbReference type="InterPro" id="IPR001810">
    <property type="entry name" value="F-box_dom"/>
</dbReference>
<dbReference type="Pfam" id="PF00646">
    <property type="entry name" value="F-box"/>
    <property type="match status" value="1"/>
</dbReference>
<gene>
    <name evidence="2" type="ORF">FB45DRAFT_894472</name>
</gene>
<dbReference type="Gene3D" id="3.80.10.10">
    <property type="entry name" value="Ribonuclease Inhibitor"/>
    <property type="match status" value="1"/>
</dbReference>
<evidence type="ECO:0000259" key="1">
    <source>
        <dbReference type="Pfam" id="PF00646"/>
    </source>
</evidence>
<keyword evidence="3" id="KW-1185">Reference proteome</keyword>
<sequence>MPSTKQKPSGQGKQPEKAVVTHVDGALDAPPELWEIIASSLPRKSLAALCLVCRQFCSTISAILYRDLSDPPLNIAQSSHLVETLNNEHTLCCPTTSLSIRKLAFREGYAANQKSRAAIEALRGLASHPQASVLRALHWDSMPGLDDSGRILLGGNHLPNLTELVVKCDAERVNNFNFIQTRGLQTLQLDLKMEDDYDQYELGRKICYKLTEALQMLPYSSPLLHTFHFRLAYPYYEETFPHEAYSDLIAAMNDSMHFSALTTLELSVDLQNDESFDGEFDPYDDDLPCTDFGKFLVANPTLVDLTLSVAQTTCPKDVPFLPHLRFFKGTFEFAAALLAGPAHVEKLDLTFTGPTYAAFTVFRTVPLPSHPSLTHLEVLALDHNGKPLKMVDQLTPSTLAQLVSSFPNLTHLDICISGRFEDYRKDLMLLNKLQTLRVQEYKLFPGFKLARAGVKEEFPPNKCIKEFKHIVSNLSALQSIEICILADAEESVDEEIAFYPPEMKIEYRFTWTRLPTLKFLSRTKITRGRD</sequence>
<dbReference type="SUPFAM" id="SSF52047">
    <property type="entry name" value="RNI-like"/>
    <property type="match status" value="1"/>
</dbReference>
<comment type="caution">
    <text evidence="2">The sequence shown here is derived from an EMBL/GenBank/DDBJ whole genome shotgun (WGS) entry which is preliminary data.</text>
</comment>
<dbReference type="EMBL" id="JARKIF010000002">
    <property type="protein sequence ID" value="KAJ7647794.1"/>
    <property type="molecule type" value="Genomic_DNA"/>
</dbReference>
<feature type="domain" description="F-box" evidence="1">
    <location>
        <begin position="30"/>
        <end position="61"/>
    </location>
</feature>
<accession>A0AAD7FX99</accession>
<dbReference type="InterPro" id="IPR032675">
    <property type="entry name" value="LRR_dom_sf"/>
</dbReference>
<dbReference type="AlphaFoldDB" id="A0AAD7FX99"/>